<reference evidence="2" key="1">
    <citation type="submission" date="2020-02" db="EMBL/GenBank/DDBJ databases">
        <authorList>
            <person name="Meier V. D."/>
        </authorList>
    </citation>
    <scope>NUCLEOTIDE SEQUENCE</scope>
    <source>
        <strain evidence="2">AVDCRST_MAG89</strain>
    </source>
</reference>
<feature type="compositionally biased region" description="Basic residues" evidence="1">
    <location>
        <begin position="124"/>
        <end position="138"/>
    </location>
</feature>
<evidence type="ECO:0000256" key="1">
    <source>
        <dbReference type="SAM" id="MobiDB-lite"/>
    </source>
</evidence>
<proteinExistence type="predicted"/>
<name>A0A6J4LQI8_9BACT</name>
<sequence length="359" mass="39397">GARCADGGAAPVDRRAPPGRLRRRPGGARESARRAGCPAPAAGRHPALRGGGAQGRGAPAAHGAAGGAGWARGGGRVLARRRGGPAHQRQVRLQERPLRAGWHRHRRGEAARGPARRRDPARALRARHRSAQARHHRGAPGVDDGGAGEHLVRQLRRMGGEPRLGARRAPPPAGGRARRADDLQHRQHAPPFRRPDARHRHQHLGVRGGEAGRAAGHRHPPLAARPAGDLLRRQRHVPDAARHARVRRAVPQRRGARGPAGRPARVGERVHEAARRLRLQRLRLRLRLVAAPLRPARDLFRLGLRRPVHLRGAVPRHDRRLHLHRRGPARARPPPRHPRHRRRAARPRGRGGARVAGEM</sequence>
<feature type="region of interest" description="Disordered" evidence="1">
    <location>
        <begin position="1"/>
        <end position="269"/>
    </location>
</feature>
<feature type="non-terminal residue" evidence="2">
    <location>
        <position position="359"/>
    </location>
</feature>
<feature type="region of interest" description="Disordered" evidence="1">
    <location>
        <begin position="319"/>
        <end position="359"/>
    </location>
</feature>
<dbReference type="EMBL" id="CADCTV010000527">
    <property type="protein sequence ID" value="CAA9338825.1"/>
    <property type="molecule type" value="Genomic_DNA"/>
</dbReference>
<accession>A0A6J4LQI8</accession>
<protein>
    <submittedName>
        <fullName evidence="2">Beta-lactamase class C-like and penicillin binding proteins (PBPs) superfamily</fullName>
    </submittedName>
</protein>
<organism evidence="2">
    <name type="scientific">uncultured Gemmatimonadota bacterium</name>
    <dbReference type="NCBI Taxonomy" id="203437"/>
    <lineage>
        <taxon>Bacteria</taxon>
        <taxon>Pseudomonadati</taxon>
        <taxon>Gemmatimonadota</taxon>
        <taxon>environmental samples</taxon>
    </lineage>
</organism>
<feature type="compositionally biased region" description="Basic residues" evidence="1">
    <location>
        <begin position="243"/>
        <end position="256"/>
    </location>
</feature>
<gene>
    <name evidence="2" type="ORF">AVDCRST_MAG89-2525</name>
</gene>
<feature type="non-terminal residue" evidence="2">
    <location>
        <position position="1"/>
    </location>
</feature>
<dbReference type="AlphaFoldDB" id="A0A6J4LQI8"/>
<feature type="compositionally biased region" description="Basic residues" evidence="1">
    <location>
        <begin position="319"/>
        <end position="351"/>
    </location>
</feature>
<feature type="compositionally biased region" description="Basic and acidic residues" evidence="1">
    <location>
        <begin position="230"/>
        <end position="242"/>
    </location>
</feature>
<feature type="compositionally biased region" description="Low complexity" evidence="1">
    <location>
        <begin position="34"/>
        <end position="45"/>
    </location>
</feature>
<evidence type="ECO:0000313" key="2">
    <source>
        <dbReference type="EMBL" id="CAA9338825.1"/>
    </source>
</evidence>
<feature type="compositionally biased region" description="Gly residues" evidence="1">
    <location>
        <begin position="64"/>
        <end position="76"/>
    </location>
</feature>